<dbReference type="PROSITE" id="PS51257">
    <property type="entry name" value="PROKAR_LIPOPROTEIN"/>
    <property type="match status" value="1"/>
</dbReference>
<dbReference type="Proteomes" id="UP000322918">
    <property type="component" value="Unassembled WGS sequence"/>
</dbReference>
<keyword evidence="3" id="KW-1185">Reference proteome</keyword>
<keyword evidence="1" id="KW-0732">Signal</keyword>
<dbReference type="EMBL" id="VWNE01000006">
    <property type="protein sequence ID" value="KAA8485049.1"/>
    <property type="molecule type" value="Genomic_DNA"/>
</dbReference>
<evidence type="ECO:0000313" key="2">
    <source>
        <dbReference type="EMBL" id="KAA8485049.1"/>
    </source>
</evidence>
<protein>
    <recommendedName>
        <fullName evidence="4">DUF5018 domain-containing protein</fullName>
    </recommendedName>
</protein>
<sequence length="407" mass="44241">MKILKLTTGLLSCLIFFVFSGCSKDDEIAEPKAKVSFRYETTGNVPLLAYPNDELTIELNIASSSDVRKVVTMLDGEEISGSSREYTAGTSNTTYSTLYKVKTEDVGNTLLFVVASFDSEGNKGTKEFPVYIQSAKPNIKITIPEIAPESIPSNEVVIFDISVTSDIALKSIKTYLNNTELEGLSKTSFSDPNSDVYTFSYRPQAVDIGQSLVFVFEVMDANGNIMKAEYPLTVTRVEELTINEYYNIQMGAQKCTVAGPFMNAISGQIYVVAGSAAVSPSIDLIAFYSGSTRAYFITSPTFANVASNIYTVAASGADAMENWTVRNQTILKQLSLTPEQFASVNNGEMIRNYYNSGGAELETTAGLKDNDVVVFKTAAGKHGILVIKGRSANANTGYMTIDMKVEK</sequence>
<dbReference type="OrthoDB" id="740620at2"/>
<organism evidence="2 3">
    <name type="scientific">Arcticibacter tournemirensis</name>
    <dbReference type="NCBI Taxonomy" id="699437"/>
    <lineage>
        <taxon>Bacteria</taxon>
        <taxon>Pseudomonadati</taxon>
        <taxon>Bacteroidota</taxon>
        <taxon>Sphingobacteriia</taxon>
        <taxon>Sphingobacteriales</taxon>
        <taxon>Sphingobacteriaceae</taxon>
        <taxon>Arcticibacter</taxon>
    </lineage>
</organism>
<feature type="chain" id="PRO_5024397556" description="DUF5018 domain-containing protein" evidence="1">
    <location>
        <begin position="21"/>
        <end position="407"/>
    </location>
</feature>
<accession>A0A5M9HEV1</accession>
<dbReference type="RefSeq" id="WP_141814851.1">
    <property type="nucleotide sequence ID" value="NZ_VFPL01000001.1"/>
</dbReference>
<evidence type="ECO:0000313" key="3">
    <source>
        <dbReference type="Proteomes" id="UP000322918"/>
    </source>
</evidence>
<name>A0A5M9HEV1_9SPHI</name>
<evidence type="ECO:0000256" key="1">
    <source>
        <dbReference type="SAM" id="SignalP"/>
    </source>
</evidence>
<evidence type="ECO:0008006" key="4">
    <source>
        <dbReference type="Google" id="ProtNLM"/>
    </source>
</evidence>
<feature type="signal peptide" evidence="1">
    <location>
        <begin position="1"/>
        <end position="20"/>
    </location>
</feature>
<proteinExistence type="predicted"/>
<dbReference type="AlphaFoldDB" id="A0A5M9HEV1"/>
<comment type="caution">
    <text evidence="2">The sequence shown here is derived from an EMBL/GenBank/DDBJ whole genome shotgun (WGS) entry which is preliminary data.</text>
</comment>
<gene>
    <name evidence="2" type="ORF">F1649_05285</name>
</gene>
<reference evidence="2 3" key="1">
    <citation type="submission" date="2019-09" db="EMBL/GenBank/DDBJ databases">
        <title>Pararcticibacter amylolyticus gen. nov., sp. nov., isolated from a rottenly hemp rope, and reclassification of Pedobacter tournemirensis as Pararcticibacter tournemirensis comb. nov.</title>
        <authorList>
            <person name="Cai Y."/>
        </authorList>
    </citation>
    <scope>NUCLEOTIDE SEQUENCE [LARGE SCALE GENOMIC DNA]</scope>
    <source>
        <strain evidence="2 3">TF5-37.2-LB10</strain>
    </source>
</reference>